<dbReference type="RefSeq" id="XP_019761531.1">
    <property type="nucleotide sequence ID" value="XM_019905972.2"/>
</dbReference>
<feature type="coiled-coil region" evidence="1">
    <location>
        <begin position="554"/>
        <end position="690"/>
    </location>
</feature>
<dbReference type="GO" id="GO:0003682">
    <property type="term" value="F:chromatin binding"/>
    <property type="evidence" value="ECO:0007669"/>
    <property type="project" value="TreeGrafter"/>
</dbReference>
<proteinExistence type="predicted"/>
<dbReference type="GO" id="GO:0000796">
    <property type="term" value="C:condensin complex"/>
    <property type="evidence" value="ECO:0007669"/>
    <property type="project" value="TreeGrafter"/>
</dbReference>
<dbReference type="Proteomes" id="UP000019118">
    <property type="component" value="Unassembled WGS sequence"/>
</dbReference>
<feature type="coiled-coil region" evidence="1">
    <location>
        <begin position="218"/>
        <end position="252"/>
    </location>
</feature>
<feature type="coiled-coil region" evidence="1">
    <location>
        <begin position="278"/>
        <end position="517"/>
    </location>
</feature>
<keyword evidence="1" id="KW-0175">Coiled coil</keyword>
<feature type="coiled-coil region" evidence="1">
    <location>
        <begin position="1179"/>
        <end position="1283"/>
    </location>
</feature>
<organism evidence="2 3">
    <name type="scientific">Dendroctonus ponderosae</name>
    <name type="common">Mountain pine beetle</name>
    <dbReference type="NCBI Taxonomy" id="77166"/>
    <lineage>
        <taxon>Eukaryota</taxon>
        <taxon>Metazoa</taxon>
        <taxon>Ecdysozoa</taxon>
        <taxon>Arthropoda</taxon>
        <taxon>Hexapoda</taxon>
        <taxon>Insecta</taxon>
        <taxon>Pterygota</taxon>
        <taxon>Neoptera</taxon>
        <taxon>Endopterygota</taxon>
        <taxon>Coleoptera</taxon>
        <taxon>Polyphaga</taxon>
        <taxon>Cucujiformia</taxon>
        <taxon>Curculionidae</taxon>
        <taxon>Scolytinae</taxon>
        <taxon>Dendroctonus</taxon>
    </lineage>
</organism>
<dbReference type="GO" id="GO:0000785">
    <property type="term" value="C:chromatin"/>
    <property type="evidence" value="ECO:0007669"/>
    <property type="project" value="TreeGrafter"/>
</dbReference>
<keyword evidence="3" id="KW-1185">Reference proteome</keyword>
<dbReference type="GO" id="GO:0007076">
    <property type="term" value="P:mitotic chromosome condensation"/>
    <property type="evidence" value="ECO:0007669"/>
    <property type="project" value="TreeGrafter"/>
</dbReference>
<dbReference type="GO" id="GO:0000793">
    <property type="term" value="C:condensed chromosome"/>
    <property type="evidence" value="ECO:0007669"/>
    <property type="project" value="TreeGrafter"/>
</dbReference>
<name>A0AAR5PL80_DENPD</name>
<sequence length="1438" mass="165651">MYFENDSTCPRSNSKSQGCPVPVGNTICGETNSLEIMKQFNRLYEERMEQVDSEAGGDCLQEKIKLQQEWIRNLCQQNEMLVRAVQELEFEATERVHQLEDKLQKSAQCLCDVMKKYREHDFAADLLAEPLQKITHLEDDVRNLLEFIKRIRENQDWSLDGLFFYNISERELLGTTCKFANKFSKDDSLEGEKLLNEKDRTVHELTQKLDYFNSFGDVEAIAKELQARREECDSLKQEMAEIRQALTEEVATKYDEIVLLRKDVQIFEERCMQADKQTAFKEDIIRELRKEIKQLKQQTTCQADRERGSVQCKVQKLEAENAALRETLTVDKTHIEQLDAQFKSFLEEREGLKARNKDLDRRSKGVAKEREALRCQCEDLQTEMRHVKNQNAQLELEVQSTKGRLANVTAESVSYQKKLAAIVEENRKTLEQLTALNQENANLSRDIDVLRHRSEYTTNFTQEEIGKLNCTIEELKTNLEECQLAQIDEEKAYRKEIALLHETISSMEAELRDMESKLGKEGKTCKICRGKSKVGFLESTEVQASFDDQELGLMQEANATRLRMQSEIERKSHEIQTLRGKVEQLESSLRTCEERASNLQEAVALYSNSVSVLETTGEESKLQIQQQKVTISNLQQALVEAKQEADEMRKKTQDNETKRQEIVALLKSVMAESEEDSDLLRMQAQMVEREYEILQDLNFTLEVEHCDSLQDMEALEGQLKKYQYLFNIKEEQMRKLSKQKRCYEEVVAYFKHEMGLMADQLNNLQELLTLSNETAQEESSKVMNAFFEVQSINEKLSSQLCACEQQVQLENQMGQLQEAKICQLQQLVKEKELDLSKHDQAIVNIRQTLNDSLKQNADLQLTVAELNETIGSLQGSIRQYEEENCASRRSCLEFQQQIGGYCSKLDELKEGLEQKTAECLKLEMAYNNEKRALKAAQKQLQETDKMQQIKQKELINSLQEAKMQLACSDENNSKLCEECDKLQAQLTNLSRKEAVKDQEIKRYRKIVGDLKATMMELNTELNKNLAQKELKASCKNVNCRRNLDKDDLKDICVTCPCEVEFYQKMVDILKKSVSDLKKQLNDAQQKCKALQDEVKEKELQLNRTKEDLKNQQLDSGKKITSLQQEIDRLTQELQLKSLQLTDVKKSANEINGSKCVQLACAQEEIAHLKNEIASILSGQNALNRENEDLLAEAAQLHCTINCLKDKSKLFKDQADQYALRLKSLSAEKDTLLRKNKELLSELKAIQSMTCSVDKHHRLSSETVKQLEADIEELKNNKDDICSESKSVIKNVRAWVLEQKRINAFVAQREREYIETINRLNSVKQMSSPKPISAPNRGCRANRGSVYNPMCASPCSLGSQGTTSIYDRESPPASPDFGVGNEWYSTTFRAESDNDSGEDYCVNTLEHLTQQMRNSNKVWMSEKRSLRDCRVSKDAKERK</sequence>
<dbReference type="PANTHER" id="PTHR43941:SF1">
    <property type="entry name" value="STRUCTURAL MAINTENANCE OF CHROMOSOMES PROTEIN 2"/>
    <property type="match status" value="1"/>
</dbReference>
<feature type="coiled-coil region" evidence="1">
    <location>
        <begin position="1059"/>
        <end position="1139"/>
    </location>
</feature>
<protein>
    <submittedName>
        <fullName evidence="2">Uncharacterized protein</fullName>
    </submittedName>
</protein>
<feature type="coiled-coil region" evidence="1">
    <location>
        <begin position="849"/>
        <end position="1020"/>
    </location>
</feature>
<evidence type="ECO:0000313" key="2">
    <source>
        <dbReference type="EnsemblMetazoa" id="XP_019761531.1"/>
    </source>
</evidence>
<dbReference type="Gene3D" id="1.10.287.1490">
    <property type="match status" value="1"/>
</dbReference>
<evidence type="ECO:0000256" key="1">
    <source>
        <dbReference type="SAM" id="Coils"/>
    </source>
</evidence>
<reference evidence="2" key="2">
    <citation type="submission" date="2024-08" db="UniProtKB">
        <authorList>
            <consortium name="EnsemblMetazoa"/>
        </authorList>
    </citation>
    <scope>IDENTIFICATION</scope>
</reference>
<dbReference type="PANTHER" id="PTHR43941">
    <property type="entry name" value="STRUCTURAL MAINTENANCE OF CHROMOSOMES PROTEIN 2"/>
    <property type="match status" value="1"/>
</dbReference>
<reference evidence="3" key="1">
    <citation type="journal article" date="2013" name="Genome Biol.">
        <title>Draft genome of the mountain pine beetle, Dendroctonus ponderosae Hopkins, a major forest pest.</title>
        <authorList>
            <person name="Keeling C.I."/>
            <person name="Yuen M.M."/>
            <person name="Liao N.Y."/>
            <person name="Docking T.R."/>
            <person name="Chan S.K."/>
            <person name="Taylor G.A."/>
            <person name="Palmquist D.L."/>
            <person name="Jackman S.D."/>
            <person name="Nguyen A."/>
            <person name="Li M."/>
            <person name="Henderson H."/>
            <person name="Janes J.K."/>
            <person name="Zhao Y."/>
            <person name="Pandoh P."/>
            <person name="Moore R."/>
            <person name="Sperling F.A."/>
            <person name="Huber D.P."/>
            <person name="Birol I."/>
            <person name="Jones S.J."/>
            <person name="Bohlmann J."/>
        </authorList>
    </citation>
    <scope>NUCLEOTIDE SEQUENCE</scope>
</reference>
<accession>A0AAR5PL80</accession>
<dbReference type="GeneID" id="109538638"/>
<dbReference type="EnsemblMetazoa" id="XM_019905972.1">
    <property type="protein sequence ID" value="XP_019761531.1"/>
    <property type="gene ID" value="LOC109538638"/>
</dbReference>
<dbReference type="KEGG" id="dpa:109538638"/>
<evidence type="ECO:0000313" key="3">
    <source>
        <dbReference type="Proteomes" id="UP000019118"/>
    </source>
</evidence>